<keyword evidence="1" id="KW-0723">Serine/threonine-protein kinase</keyword>
<sequence>MATLAPGTLLGNGRYRVVKEVNRGGTAVVYECETLPSGEHVALKVMTVKDGRATMPIKGVKREIEYTASVQHENVVKLLDFFAEAEHVVIVWELIRGPDLLDLLNECGGRLSEADAAFYFGQLLRGVTFIHERGLCHRDLKPENVMIDRAARAVKIIDFGLSKHQASAVTLGVGTPDYMAPELLGNGSVQTLYERRTGRYDARASDIWALGVLLYLLVTGQYPFEDPLHPQNVVATLQNIMRGRMRPLPRRLSPACASLIHAMLTISPERRISLQDISRHPWLASGGPPAQATAAPLPAPAAPQVFAIKSAAQSSTSESAEGGFRLAAGFDRPGDKPNVTPRRVSFAFTASAGPVPQRHTPAMCPPPGSGRPLPSAMVQAPGVMAPPHRPSEAEAAQHAKRASAGPVAPKRTGMGGFCRLWFGSRAEDD</sequence>
<dbReference type="PROSITE" id="PS50011">
    <property type="entry name" value="PROTEIN_KINASE_DOM"/>
    <property type="match status" value="1"/>
</dbReference>
<dbReference type="InterPro" id="IPR008271">
    <property type="entry name" value="Ser/Thr_kinase_AS"/>
</dbReference>
<gene>
    <name evidence="11" type="ORF">F751_2931</name>
</gene>
<evidence type="ECO:0000256" key="7">
    <source>
        <dbReference type="PIRSR" id="PIRSR630616-2"/>
    </source>
</evidence>
<evidence type="ECO:0000256" key="3">
    <source>
        <dbReference type="ARBA" id="ARBA00022741"/>
    </source>
</evidence>
<evidence type="ECO:0000256" key="8">
    <source>
        <dbReference type="PIRSR" id="PIRSR630616-3"/>
    </source>
</evidence>
<keyword evidence="4 11" id="KW-0418">Kinase</keyword>
<feature type="binding site" evidence="7">
    <location>
        <begin position="143"/>
        <end position="144"/>
    </location>
    <ligand>
        <name>ATP</name>
        <dbReference type="ChEBI" id="CHEBI:30616"/>
    </ligand>
</feature>
<evidence type="ECO:0000256" key="6">
    <source>
        <dbReference type="PIRSR" id="PIRSR630616-1"/>
    </source>
</evidence>
<dbReference type="Pfam" id="PF00069">
    <property type="entry name" value="Pkinase"/>
    <property type="match status" value="1"/>
</dbReference>
<dbReference type="STRING" id="3075.A0A087SAI6"/>
<dbReference type="InterPro" id="IPR030616">
    <property type="entry name" value="Aur-like"/>
</dbReference>
<dbReference type="GO" id="GO:0005524">
    <property type="term" value="F:ATP binding"/>
    <property type="evidence" value="ECO:0007669"/>
    <property type="project" value="UniProtKB-KW"/>
</dbReference>
<dbReference type="RefSeq" id="XP_011395605.1">
    <property type="nucleotide sequence ID" value="XM_011397303.1"/>
</dbReference>
<feature type="domain" description="Protein kinase" evidence="10">
    <location>
        <begin position="15"/>
        <end position="283"/>
    </location>
</feature>
<evidence type="ECO:0000313" key="11">
    <source>
        <dbReference type="EMBL" id="KFM22740.1"/>
    </source>
</evidence>
<dbReference type="InterPro" id="IPR011009">
    <property type="entry name" value="Kinase-like_dom_sf"/>
</dbReference>
<dbReference type="FunFam" id="1.10.510.10:FF:000571">
    <property type="entry name" value="Maternal embryonic leucine zipper kinase"/>
    <property type="match status" value="1"/>
</dbReference>
<dbReference type="GeneID" id="23614322"/>
<evidence type="ECO:0000256" key="1">
    <source>
        <dbReference type="ARBA" id="ARBA00022527"/>
    </source>
</evidence>
<keyword evidence="2" id="KW-0808">Transferase</keyword>
<evidence type="ECO:0000256" key="9">
    <source>
        <dbReference type="SAM" id="MobiDB-lite"/>
    </source>
</evidence>
<proteinExistence type="predicted"/>
<dbReference type="eggNOG" id="KOG0588">
    <property type="taxonomic scope" value="Eukaryota"/>
</dbReference>
<protein>
    <submittedName>
        <fullName evidence="11">CBL-interacting protein kinase 11</fullName>
    </submittedName>
</protein>
<evidence type="ECO:0000313" key="12">
    <source>
        <dbReference type="Proteomes" id="UP000028924"/>
    </source>
</evidence>
<evidence type="ECO:0000256" key="4">
    <source>
        <dbReference type="ARBA" id="ARBA00022777"/>
    </source>
</evidence>
<dbReference type="Proteomes" id="UP000028924">
    <property type="component" value="Unassembled WGS sequence"/>
</dbReference>
<feature type="active site" description="Proton acceptor" evidence="6">
    <location>
        <position position="139"/>
    </location>
</feature>
<dbReference type="EMBL" id="KL662081">
    <property type="protein sequence ID" value="KFM22740.1"/>
    <property type="molecule type" value="Genomic_DNA"/>
</dbReference>
<evidence type="ECO:0000256" key="2">
    <source>
        <dbReference type="ARBA" id="ARBA00022679"/>
    </source>
</evidence>
<evidence type="ECO:0000256" key="5">
    <source>
        <dbReference type="ARBA" id="ARBA00022840"/>
    </source>
</evidence>
<dbReference type="PANTHER" id="PTHR24350">
    <property type="entry name" value="SERINE/THREONINE-PROTEIN KINASE IAL-RELATED"/>
    <property type="match status" value="1"/>
</dbReference>
<organism evidence="11 12">
    <name type="scientific">Auxenochlorella protothecoides</name>
    <name type="common">Green microalga</name>
    <name type="synonym">Chlorella protothecoides</name>
    <dbReference type="NCBI Taxonomy" id="3075"/>
    <lineage>
        <taxon>Eukaryota</taxon>
        <taxon>Viridiplantae</taxon>
        <taxon>Chlorophyta</taxon>
        <taxon>core chlorophytes</taxon>
        <taxon>Trebouxiophyceae</taxon>
        <taxon>Chlorellales</taxon>
        <taxon>Chlorellaceae</taxon>
        <taxon>Auxenochlorella</taxon>
    </lineage>
</organism>
<feature type="region of interest" description="Disordered" evidence="9">
    <location>
        <begin position="383"/>
        <end position="410"/>
    </location>
</feature>
<dbReference type="Gene3D" id="1.10.510.10">
    <property type="entry name" value="Transferase(Phosphotransferase) domain 1"/>
    <property type="match status" value="1"/>
</dbReference>
<accession>A0A087SAI6</accession>
<evidence type="ECO:0000259" key="10">
    <source>
        <dbReference type="PROSITE" id="PS50011"/>
    </source>
</evidence>
<keyword evidence="3 7" id="KW-0547">Nucleotide-binding</keyword>
<dbReference type="OrthoDB" id="512143at2759"/>
<keyword evidence="12" id="KW-1185">Reference proteome</keyword>
<feature type="region of interest" description="Disordered" evidence="9">
    <location>
        <begin position="353"/>
        <end position="372"/>
    </location>
</feature>
<dbReference type="KEGG" id="apro:F751_2931"/>
<dbReference type="AlphaFoldDB" id="A0A087SAI6"/>
<dbReference type="SUPFAM" id="SSF56112">
    <property type="entry name" value="Protein kinase-like (PK-like)"/>
    <property type="match status" value="1"/>
</dbReference>
<feature type="binding site" evidence="7">
    <location>
        <position position="44"/>
    </location>
    <ligand>
        <name>ATP</name>
        <dbReference type="ChEBI" id="CHEBI:30616"/>
    </ligand>
</feature>
<dbReference type="SMART" id="SM00220">
    <property type="entry name" value="S_TKc"/>
    <property type="match status" value="1"/>
</dbReference>
<keyword evidence="5 7" id="KW-0067">ATP-binding</keyword>
<dbReference type="PROSITE" id="PS00108">
    <property type="entry name" value="PROTEIN_KINASE_ST"/>
    <property type="match status" value="1"/>
</dbReference>
<dbReference type="GO" id="GO:0004674">
    <property type="term" value="F:protein serine/threonine kinase activity"/>
    <property type="evidence" value="ECO:0007669"/>
    <property type="project" value="UniProtKB-KW"/>
</dbReference>
<reference evidence="11 12" key="1">
    <citation type="journal article" date="2014" name="BMC Genomics">
        <title>Oil accumulation mechanisms of the oleaginous microalga Chlorella protothecoides revealed through its genome, transcriptomes, and proteomes.</title>
        <authorList>
            <person name="Gao C."/>
            <person name="Wang Y."/>
            <person name="Shen Y."/>
            <person name="Yan D."/>
            <person name="He X."/>
            <person name="Dai J."/>
            <person name="Wu Q."/>
        </authorList>
    </citation>
    <scope>NUCLEOTIDE SEQUENCE [LARGE SCALE GENOMIC DNA]</scope>
    <source>
        <strain evidence="11 12">0710</strain>
    </source>
</reference>
<name>A0A087SAI6_AUXPR</name>
<feature type="binding site" evidence="7">
    <location>
        <position position="158"/>
    </location>
    <ligand>
        <name>ATP</name>
        <dbReference type="ChEBI" id="CHEBI:30616"/>
    </ligand>
</feature>
<dbReference type="InterPro" id="IPR000719">
    <property type="entry name" value="Prot_kinase_dom"/>
</dbReference>
<feature type="cross-link" description="Glycyl lysine isopeptide (Lys-Gly) (interchain with G-Cter in SUMO2)" evidence="8">
    <location>
        <position position="141"/>
    </location>
</feature>